<comment type="caution">
    <text evidence="1">The sequence shown here is derived from an EMBL/GenBank/DDBJ whole genome shotgun (WGS) entry which is preliminary data.</text>
</comment>
<evidence type="ECO:0000313" key="1">
    <source>
        <dbReference type="EMBL" id="MDC7227695.1"/>
    </source>
</evidence>
<evidence type="ECO:0000313" key="2">
    <source>
        <dbReference type="Proteomes" id="UP001221217"/>
    </source>
</evidence>
<dbReference type="EMBL" id="JAQQAL010000030">
    <property type="protein sequence ID" value="MDC7227695.1"/>
    <property type="molecule type" value="Genomic_DNA"/>
</dbReference>
<organism evidence="1 2">
    <name type="scientific">Candidatus Thalassospirochaeta sargassi</name>
    <dbReference type="NCBI Taxonomy" id="3119039"/>
    <lineage>
        <taxon>Bacteria</taxon>
        <taxon>Pseudomonadati</taxon>
        <taxon>Spirochaetota</taxon>
        <taxon>Spirochaetia</taxon>
        <taxon>Spirochaetales</taxon>
        <taxon>Spirochaetaceae</taxon>
        <taxon>Candidatus Thalassospirochaeta</taxon>
    </lineage>
</organism>
<dbReference type="AlphaFoldDB" id="A0AAJ1IE94"/>
<accession>A0AAJ1IE94</accession>
<dbReference type="Proteomes" id="UP001221217">
    <property type="component" value="Unassembled WGS sequence"/>
</dbReference>
<name>A0AAJ1IE94_9SPIO</name>
<proteinExistence type="predicted"/>
<protein>
    <submittedName>
        <fullName evidence="1">Uncharacterized protein</fullName>
    </submittedName>
</protein>
<gene>
    <name evidence="1" type="ORF">PQJ61_13100</name>
</gene>
<sequence>MTSFSSLYHVPYFIGLGLNDYPEFVKQSKEFAANCEREGLPYVYMEHPTGKHGFDALSDDERAREIISRVIDFYKEYLD</sequence>
<reference evidence="1 2" key="1">
    <citation type="submission" date="2022-12" db="EMBL/GenBank/DDBJ databases">
        <title>Metagenome assembled genome from gulf of manar.</title>
        <authorList>
            <person name="Kohli P."/>
            <person name="Pk S."/>
            <person name="Venkata Ramana C."/>
            <person name="Sasikala C."/>
        </authorList>
    </citation>
    <scope>NUCLEOTIDE SEQUENCE [LARGE SCALE GENOMIC DNA]</scope>
    <source>
        <strain evidence="1">JB008</strain>
    </source>
</reference>
<dbReference type="SUPFAM" id="SSF53474">
    <property type="entry name" value="alpha/beta-Hydrolases"/>
    <property type="match status" value="1"/>
</dbReference>
<dbReference type="InterPro" id="IPR029058">
    <property type="entry name" value="AB_hydrolase_fold"/>
</dbReference>
<dbReference type="Gene3D" id="3.40.50.1820">
    <property type="entry name" value="alpha/beta hydrolase"/>
    <property type="match status" value="1"/>
</dbReference>